<feature type="domain" description="Calcineurin-like phosphoesterase" evidence="4">
    <location>
        <begin position="47"/>
        <end position="307"/>
    </location>
</feature>
<dbReference type="RefSeq" id="WP_054965361.1">
    <property type="nucleotide sequence ID" value="NZ_FMUN01000005.1"/>
</dbReference>
<keyword evidence="1" id="KW-0732">Signal</keyword>
<dbReference type="Gene3D" id="6.10.140.570">
    <property type="match status" value="1"/>
</dbReference>
<dbReference type="InterPro" id="IPR041829">
    <property type="entry name" value="SoxB_N"/>
</dbReference>
<sequence length="589" mass="65499">MQLSRREFLYALGLAGAAGMLRPSGARAMGWFKDDAYAVPDFGNVSLMHFTDCHAQLNPVHFREPNINLGVGSLKGEPPHLVTDAFLEYYGIEKGSKRAHAFTPIDYVEGAQQYGKMGGFAHMKTLVDRFRSEREGKTLLLDGGDTWQGSATSLWTDGMDMVKATNKLGVDVMTGHWEFTYGADRVRELIEGGHLDMDFVAHNISDVTWGDRVDLFEPYTIKERNGVRIAVIGQAFPFTPIANPSYKIPDWSFGVDEDHAQKVVDEIRDNDKADVVVILSHNGMDVDKKMASRLRGVDVILGGHTHDAMPTPMEIKNKGGGIGGMTLVVNSGSNGKFLSRLDFDVKNGKVRDYRFHMLPIFSNEIDADPEMQQLIDEERSKAQEQAGKDLSEELAVSEDLLYRRGNFNGTFDQLIVEALMESQDAEVALSPGFRWGTSVLPGQPITLEDVYTQTAITYPEVTLNDMTGEQLKFALEDVAENLFNPDPYYQQGGDMVRVGGLQFAFNPREKQGNRLQDIEINGEPLDPKKKYKVAGWASVSPVEEDRPPVYDVVSDWLRDKKSVSVGEPNLPRLKGVKDNPGLDTDVRLA</sequence>
<dbReference type="SUPFAM" id="SSF56300">
    <property type="entry name" value="Metallo-dependent phosphatases"/>
    <property type="match status" value="1"/>
</dbReference>
<dbReference type="Pfam" id="PF00149">
    <property type="entry name" value="Metallophos"/>
    <property type="match status" value="1"/>
</dbReference>
<dbReference type="GO" id="GO:0016787">
    <property type="term" value="F:hydrolase activity"/>
    <property type="evidence" value="ECO:0007669"/>
    <property type="project" value="UniProtKB-KW"/>
</dbReference>
<dbReference type="InterPro" id="IPR004843">
    <property type="entry name" value="Calcineurin-like_PHP"/>
</dbReference>
<dbReference type="InterPro" id="IPR019546">
    <property type="entry name" value="TAT_signal_bac_arc"/>
</dbReference>
<dbReference type="AlphaFoldDB" id="A0A0P9EFF6"/>
<dbReference type="Pfam" id="PF02872">
    <property type="entry name" value="5_nucleotid_C"/>
    <property type="match status" value="1"/>
</dbReference>
<evidence type="ECO:0000259" key="5">
    <source>
        <dbReference type="Pfam" id="PF02872"/>
    </source>
</evidence>
<dbReference type="EMBL" id="FMUN01000005">
    <property type="protein sequence ID" value="SCY38003.1"/>
    <property type="molecule type" value="Genomic_DNA"/>
</dbReference>
<evidence type="ECO:0000256" key="2">
    <source>
        <dbReference type="RuleBase" id="RU362119"/>
    </source>
</evidence>
<comment type="similarity">
    <text evidence="2">Belongs to the 5'-nucleotidase family.</text>
</comment>
<proteinExistence type="inferred from homology"/>
<dbReference type="PROSITE" id="PS51318">
    <property type="entry name" value="TAT"/>
    <property type="match status" value="1"/>
</dbReference>
<dbReference type="PRINTS" id="PR01607">
    <property type="entry name" value="APYRASEFAMLY"/>
</dbReference>
<evidence type="ECO:0000256" key="1">
    <source>
        <dbReference type="ARBA" id="ARBA00022729"/>
    </source>
</evidence>
<dbReference type="InterPro" id="IPR030998">
    <property type="entry name" value="Thiosulf_SoxB"/>
</dbReference>
<evidence type="ECO:0000259" key="4">
    <source>
        <dbReference type="Pfam" id="PF00149"/>
    </source>
</evidence>
<dbReference type="OrthoDB" id="9803927at2"/>
<keyword evidence="7" id="KW-1185">Reference proteome</keyword>
<dbReference type="InterPro" id="IPR006311">
    <property type="entry name" value="TAT_signal"/>
</dbReference>
<dbReference type="SUPFAM" id="SSF55816">
    <property type="entry name" value="5'-nucleotidase (syn. UDP-sugar hydrolase), C-terminal domain"/>
    <property type="match status" value="1"/>
</dbReference>
<keyword evidence="2" id="KW-0378">Hydrolase</keyword>
<dbReference type="InterPro" id="IPR008334">
    <property type="entry name" value="5'-Nucleotdase_C"/>
</dbReference>
<dbReference type="NCBIfam" id="TIGR04486">
    <property type="entry name" value="thiosulf_SoxB"/>
    <property type="match status" value="1"/>
</dbReference>
<dbReference type="GO" id="GO:0030288">
    <property type="term" value="C:outer membrane-bounded periplasmic space"/>
    <property type="evidence" value="ECO:0007669"/>
    <property type="project" value="TreeGrafter"/>
</dbReference>
<dbReference type="Gene3D" id="3.60.21.10">
    <property type="match status" value="1"/>
</dbReference>
<dbReference type="InterPro" id="IPR006179">
    <property type="entry name" value="5_nucleotidase/apyrase"/>
</dbReference>
<evidence type="ECO:0000313" key="6">
    <source>
        <dbReference type="EMBL" id="SCY38003.1"/>
    </source>
</evidence>
<name>A0A0P9EFF6_9GAMM</name>
<dbReference type="STRING" id="381306.AN478_04175"/>
<organism evidence="6 7">
    <name type="scientific">Thiohalorhabdus denitrificans</name>
    <dbReference type="NCBI Taxonomy" id="381306"/>
    <lineage>
        <taxon>Bacteria</taxon>
        <taxon>Pseudomonadati</taxon>
        <taxon>Pseudomonadota</taxon>
        <taxon>Gammaproteobacteria</taxon>
        <taxon>Thiohalorhabdales</taxon>
        <taxon>Thiohalorhabdaceae</taxon>
        <taxon>Thiohalorhabdus</taxon>
    </lineage>
</organism>
<dbReference type="PANTHER" id="PTHR11575">
    <property type="entry name" value="5'-NUCLEOTIDASE-RELATED"/>
    <property type="match status" value="1"/>
</dbReference>
<dbReference type="InterPro" id="IPR036907">
    <property type="entry name" value="5'-Nucleotdase_C_sf"/>
</dbReference>
<evidence type="ECO:0000256" key="3">
    <source>
        <dbReference type="SAM" id="MobiDB-lite"/>
    </source>
</evidence>
<gene>
    <name evidence="6" type="ORF">SAMN05661077_1943</name>
</gene>
<dbReference type="GO" id="GO:0009166">
    <property type="term" value="P:nucleotide catabolic process"/>
    <property type="evidence" value="ECO:0007669"/>
    <property type="project" value="InterPro"/>
</dbReference>
<accession>A0A0P9EFF6</accession>
<feature type="domain" description="5'-Nucleotidase C-terminal" evidence="5">
    <location>
        <begin position="409"/>
        <end position="536"/>
    </location>
</feature>
<dbReference type="PATRIC" id="fig|381306.5.peg.1321"/>
<dbReference type="PANTHER" id="PTHR11575:SF42">
    <property type="entry name" value="SULFUR OXIDATION PROTEIN SOXB"/>
    <property type="match status" value="1"/>
</dbReference>
<dbReference type="NCBIfam" id="TIGR01409">
    <property type="entry name" value="TAT_signal_seq"/>
    <property type="match status" value="1"/>
</dbReference>
<dbReference type="Proteomes" id="UP000183104">
    <property type="component" value="Unassembled WGS sequence"/>
</dbReference>
<dbReference type="CDD" id="cd07411">
    <property type="entry name" value="MPP_SoxB_N"/>
    <property type="match status" value="1"/>
</dbReference>
<feature type="region of interest" description="Disordered" evidence="3">
    <location>
        <begin position="564"/>
        <end position="589"/>
    </location>
</feature>
<evidence type="ECO:0000313" key="7">
    <source>
        <dbReference type="Proteomes" id="UP000183104"/>
    </source>
</evidence>
<keyword evidence="2" id="KW-0547">Nucleotide-binding</keyword>
<dbReference type="Gene3D" id="3.90.780.10">
    <property type="entry name" value="5'-Nucleotidase, C-terminal domain"/>
    <property type="match status" value="1"/>
</dbReference>
<reference evidence="7" key="1">
    <citation type="submission" date="2016-10" db="EMBL/GenBank/DDBJ databases">
        <authorList>
            <person name="Varghese N."/>
        </authorList>
    </citation>
    <scope>NUCLEOTIDE SEQUENCE [LARGE SCALE GENOMIC DNA]</scope>
    <source>
        <strain evidence="7">HL 19</strain>
    </source>
</reference>
<dbReference type="InterPro" id="IPR029052">
    <property type="entry name" value="Metallo-depent_PP-like"/>
</dbReference>
<dbReference type="GO" id="GO:0000166">
    <property type="term" value="F:nucleotide binding"/>
    <property type="evidence" value="ECO:0007669"/>
    <property type="project" value="UniProtKB-KW"/>
</dbReference>
<protein>
    <submittedName>
        <fullName evidence="6">Sulfate thiol esterase SoxB</fullName>
    </submittedName>
</protein>